<gene>
    <name evidence="9" type="ORF">HZF24_16855</name>
</gene>
<dbReference type="PANTHER" id="PTHR30151:SF0">
    <property type="entry name" value="ABC TRANSPORTER PERMEASE PROTEIN MJ0413-RELATED"/>
    <property type="match status" value="1"/>
</dbReference>
<evidence type="ECO:0000256" key="3">
    <source>
        <dbReference type="ARBA" id="ARBA00022475"/>
    </source>
</evidence>
<evidence type="ECO:0000256" key="6">
    <source>
        <dbReference type="ARBA" id="ARBA00023136"/>
    </source>
</evidence>
<evidence type="ECO:0000256" key="4">
    <source>
        <dbReference type="ARBA" id="ARBA00022692"/>
    </source>
</evidence>
<dbReference type="Proteomes" id="UP000611629">
    <property type="component" value="Unassembled WGS sequence"/>
</dbReference>
<keyword evidence="6 7" id="KW-0472">Membrane</keyword>
<dbReference type="Pfam" id="PF00528">
    <property type="entry name" value="BPD_transp_1"/>
    <property type="match status" value="1"/>
</dbReference>
<dbReference type="AlphaFoldDB" id="A0A974BMW6"/>
<dbReference type="EMBL" id="JACBNQ010000029">
    <property type="protein sequence ID" value="NYB75821.1"/>
    <property type="molecule type" value="Genomic_DNA"/>
</dbReference>
<keyword evidence="5 7" id="KW-1133">Transmembrane helix</keyword>
<dbReference type="InterPro" id="IPR000515">
    <property type="entry name" value="MetI-like"/>
</dbReference>
<evidence type="ECO:0000259" key="8">
    <source>
        <dbReference type="PROSITE" id="PS50928"/>
    </source>
</evidence>
<protein>
    <submittedName>
        <fullName evidence="9">ABC transporter permease subunit</fullName>
    </submittedName>
</protein>
<sequence>MIIDQEIYLPSPITTFYALIDMLKTTDTYITILYSTYRTVAGFLISCGAGIVLGYFCGINKLVYDLFNPLIGIIRTIPVMSIIIIAIMWFKDTNVPIFVAFLMCFPIIWTNTISGIKSTDVKLLQMCKVYNINRLRIIKSVYFYSSIPYIKAGMISALGLGWKVTSAAEVLSLPKYSIGRFLYDSKVYLEIPDLFAWTFIIIMLSILFEKLLKIFLRGLYD</sequence>
<proteinExistence type="inferred from homology"/>
<dbReference type="Gene3D" id="1.10.3720.10">
    <property type="entry name" value="MetI-like"/>
    <property type="match status" value="1"/>
</dbReference>
<accession>A0A974BMW6</accession>
<dbReference type="PANTHER" id="PTHR30151">
    <property type="entry name" value="ALKANE SULFONATE ABC TRANSPORTER-RELATED, MEMBRANE SUBUNIT"/>
    <property type="match status" value="1"/>
</dbReference>
<feature type="transmembrane region" description="Helical" evidence="7">
    <location>
        <begin position="141"/>
        <end position="162"/>
    </location>
</feature>
<evidence type="ECO:0000313" key="9">
    <source>
        <dbReference type="EMBL" id="NYB75821.1"/>
    </source>
</evidence>
<reference evidence="9" key="1">
    <citation type="submission" date="2020-07" db="EMBL/GenBank/DDBJ databases">
        <title>Genomic analysis of a strain of Sedimentibacter Hydroxybenzoicus DSM7310.</title>
        <authorList>
            <person name="Ma S."/>
        </authorList>
    </citation>
    <scope>NUCLEOTIDE SEQUENCE</scope>
    <source>
        <strain evidence="9">DSM 7310</strain>
    </source>
</reference>
<feature type="transmembrane region" description="Helical" evidence="7">
    <location>
        <begin position="194"/>
        <end position="212"/>
    </location>
</feature>
<comment type="caution">
    <text evidence="9">The sequence shown here is derived from an EMBL/GenBank/DDBJ whole genome shotgun (WGS) entry which is preliminary data.</text>
</comment>
<dbReference type="SUPFAM" id="SSF161098">
    <property type="entry name" value="MetI-like"/>
    <property type="match status" value="1"/>
</dbReference>
<dbReference type="GO" id="GO:0055085">
    <property type="term" value="P:transmembrane transport"/>
    <property type="evidence" value="ECO:0007669"/>
    <property type="project" value="InterPro"/>
</dbReference>
<keyword evidence="3" id="KW-1003">Cell membrane</keyword>
<dbReference type="InterPro" id="IPR035906">
    <property type="entry name" value="MetI-like_sf"/>
</dbReference>
<feature type="domain" description="ABC transmembrane type-1" evidence="8">
    <location>
        <begin position="28"/>
        <end position="212"/>
    </location>
</feature>
<evidence type="ECO:0000313" key="10">
    <source>
        <dbReference type="Proteomes" id="UP000611629"/>
    </source>
</evidence>
<organism evidence="9 10">
    <name type="scientific">Sedimentibacter hydroxybenzoicus DSM 7310</name>
    <dbReference type="NCBI Taxonomy" id="1123245"/>
    <lineage>
        <taxon>Bacteria</taxon>
        <taxon>Bacillati</taxon>
        <taxon>Bacillota</taxon>
        <taxon>Tissierellia</taxon>
        <taxon>Sedimentibacter</taxon>
    </lineage>
</organism>
<dbReference type="RefSeq" id="WP_179239538.1">
    <property type="nucleotide sequence ID" value="NZ_JACBNQ010000029.1"/>
</dbReference>
<keyword evidence="4 7" id="KW-0812">Transmembrane</keyword>
<dbReference type="CDD" id="cd06261">
    <property type="entry name" value="TM_PBP2"/>
    <property type="match status" value="1"/>
</dbReference>
<keyword evidence="10" id="KW-1185">Reference proteome</keyword>
<dbReference type="PROSITE" id="PS50928">
    <property type="entry name" value="ABC_TM1"/>
    <property type="match status" value="1"/>
</dbReference>
<keyword evidence="2 7" id="KW-0813">Transport</keyword>
<comment type="subcellular location">
    <subcellularLocation>
        <location evidence="1 7">Cell membrane</location>
        <topology evidence="1 7">Multi-pass membrane protein</topology>
    </subcellularLocation>
</comment>
<feature type="transmembrane region" description="Helical" evidence="7">
    <location>
        <begin position="96"/>
        <end position="116"/>
    </location>
</feature>
<name>A0A974BMW6_SEDHY</name>
<feature type="transmembrane region" description="Helical" evidence="7">
    <location>
        <begin position="40"/>
        <end position="58"/>
    </location>
</feature>
<evidence type="ECO:0000256" key="5">
    <source>
        <dbReference type="ARBA" id="ARBA00022989"/>
    </source>
</evidence>
<comment type="similarity">
    <text evidence="7">Belongs to the binding-protein-dependent transport system permease family.</text>
</comment>
<feature type="transmembrane region" description="Helical" evidence="7">
    <location>
        <begin position="70"/>
        <end position="90"/>
    </location>
</feature>
<dbReference type="GO" id="GO:0005886">
    <property type="term" value="C:plasma membrane"/>
    <property type="evidence" value="ECO:0007669"/>
    <property type="project" value="UniProtKB-SubCell"/>
</dbReference>
<evidence type="ECO:0000256" key="2">
    <source>
        <dbReference type="ARBA" id="ARBA00022448"/>
    </source>
</evidence>
<evidence type="ECO:0000256" key="7">
    <source>
        <dbReference type="RuleBase" id="RU363032"/>
    </source>
</evidence>
<evidence type="ECO:0000256" key="1">
    <source>
        <dbReference type="ARBA" id="ARBA00004651"/>
    </source>
</evidence>